<reference evidence="1" key="1">
    <citation type="journal article" date="2021" name="Environ. Microbiol.">
        <title>Gene family expansions and transcriptome signatures uncover fungal adaptations to wood decay.</title>
        <authorList>
            <person name="Hage H."/>
            <person name="Miyauchi S."/>
            <person name="Viragh M."/>
            <person name="Drula E."/>
            <person name="Min B."/>
            <person name="Chaduli D."/>
            <person name="Navarro D."/>
            <person name="Favel A."/>
            <person name="Norest M."/>
            <person name="Lesage-Meessen L."/>
            <person name="Balint B."/>
            <person name="Merenyi Z."/>
            <person name="de Eugenio L."/>
            <person name="Morin E."/>
            <person name="Martinez A.T."/>
            <person name="Baldrian P."/>
            <person name="Stursova M."/>
            <person name="Martinez M.J."/>
            <person name="Novotny C."/>
            <person name="Magnuson J.K."/>
            <person name="Spatafora J.W."/>
            <person name="Maurice S."/>
            <person name="Pangilinan J."/>
            <person name="Andreopoulos W."/>
            <person name="LaButti K."/>
            <person name="Hundley H."/>
            <person name="Na H."/>
            <person name="Kuo A."/>
            <person name="Barry K."/>
            <person name="Lipzen A."/>
            <person name="Henrissat B."/>
            <person name="Riley R."/>
            <person name="Ahrendt S."/>
            <person name="Nagy L.G."/>
            <person name="Grigoriev I.V."/>
            <person name="Martin F."/>
            <person name="Rosso M.N."/>
        </authorList>
    </citation>
    <scope>NUCLEOTIDE SEQUENCE</scope>
    <source>
        <strain evidence="1">CBS 384.51</strain>
    </source>
</reference>
<keyword evidence="2" id="KW-1185">Reference proteome</keyword>
<sequence>MHVSALLTLLPFISLAYASPLTERSEAFDVSKHLGNLSPYFSAPAPSGGVQNDLPGDCKVDQVILMHRHGARFPLSSELVFIQNLAAKLVNSTDAIQKAKLPGNLQFLKEGYKSTLGHDNLTAIGRAELFDHGAQFKLKYPDLVPTSVLAGLQDRVIESAQWFANGYFGRDWAALNATMFQTIPEDNVTISWITPMGTCRNWQYAYGNNATIAWGAHYLPPITKRLNKLLPAVNLTTDNVHGALYACAYDGAAYGLDKSPWCSAFTPSEIEDFEYELDLLMDGAFGYNLPGDMGPVLGSVYVNTLLDRLTNETGTAEEVYLEFGHDTTIDLALVGLGLVEDIPGLSTSSRKSGRKFRTSLQVPFGAQMVWERFSCEKTLVGRQVRLVLNDAVVPLVGCASGKEKMYGSCEVGEFVKSQSKARGIKWGDATWNATCGDAGF</sequence>
<gene>
    <name evidence="1" type="ORF">BDY19DRAFT_899199</name>
</gene>
<proteinExistence type="predicted"/>
<dbReference type="Proteomes" id="UP001055072">
    <property type="component" value="Unassembled WGS sequence"/>
</dbReference>
<organism evidence="1 2">
    <name type="scientific">Irpex rosettiformis</name>
    <dbReference type="NCBI Taxonomy" id="378272"/>
    <lineage>
        <taxon>Eukaryota</taxon>
        <taxon>Fungi</taxon>
        <taxon>Dikarya</taxon>
        <taxon>Basidiomycota</taxon>
        <taxon>Agaricomycotina</taxon>
        <taxon>Agaricomycetes</taxon>
        <taxon>Polyporales</taxon>
        <taxon>Irpicaceae</taxon>
        <taxon>Irpex</taxon>
    </lineage>
</organism>
<name>A0ACB8TPT9_9APHY</name>
<evidence type="ECO:0000313" key="2">
    <source>
        <dbReference type="Proteomes" id="UP001055072"/>
    </source>
</evidence>
<protein>
    <submittedName>
        <fullName evidence="1">Phosphoglycerate mutase-like protein</fullName>
    </submittedName>
</protein>
<accession>A0ACB8TPT9</accession>
<dbReference type="EMBL" id="MU274948">
    <property type="protein sequence ID" value="KAI0084033.1"/>
    <property type="molecule type" value="Genomic_DNA"/>
</dbReference>
<evidence type="ECO:0000313" key="1">
    <source>
        <dbReference type="EMBL" id="KAI0084033.1"/>
    </source>
</evidence>
<comment type="caution">
    <text evidence="1">The sequence shown here is derived from an EMBL/GenBank/DDBJ whole genome shotgun (WGS) entry which is preliminary data.</text>
</comment>